<proteinExistence type="predicted"/>
<dbReference type="Proteomes" id="UP000789342">
    <property type="component" value="Unassembled WGS sequence"/>
</dbReference>
<name>A0A9N9H599_9GLOM</name>
<accession>A0A9N9H599</accession>
<feature type="non-terminal residue" evidence="2">
    <location>
        <position position="61"/>
    </location>
</feature>
<dbReference type="AlphaFoldDB" id="A0A9N9H599"/>
<gene>
    <name evidence="2" type="ORF">AMORRO_LOCUS10265</name>
</gene>
<evidence type="ECO:0000256" key="1">
    <source>
        <dbReference type="SAM" id="MobiDB-lite"/>
    </source>
</evidence>
<dbReference type="EMBL" id="CAJVPV010011088">
    <property type="protein sequence ID" value="CAG8657697.1"/>
    <property type="molecule type" value="Genomic_DNA"/>
</dbReference>
<keyword evidence="3" id="KW-1185">Reference proteome</keyword>
<reference evidence="2" key="1">
    <citation type="submission" date="2021-06" db="EMBL/GenBank/DDBJ databases">
        <authorList>
            <person name="Kallberg Y."/>
            <person name="Tangrot J."/>
            <person name="Rosling A."/>
        </authorList>
    </citation>
    <scope>NUCLEOTIDE SEQUENCE</scope>
    <source>
        <strain evidence="2">CL551</strain>
    </source>
</reference>
<sequence>MADRQRQQNQDDPQQNEEDNQFQEFVQHIIKGIKYLIPENMSPDLQASIFKSPIDYTLGMG</sequence>
<evidence type="ECO:0000313" key="2">
    <source>
        <dbReference type="EMBL" id="CAG8657697.1"/>
    </source>
</evidence>
<organism evidence="2 3">
    <name type="scientific">Acaulospora morrowiae</name>
    <dbReference type="NCBI Taxonomy" id="94023"/>
    <lineage>
        <taxon>Eukaryota</taxon>
        <taxon>Fungi</taxon>
        <taxon>Fungi incertae sedis</taxon>
        <taxon>Mucoromycota</taxon>
        <taxon>Glomeromycotina</taxon>
        <taxon>Glomeromycetes</taxon>
        <taxon>Diversisporales</taxon>
        <taxon>Acaulosporaceae</taxon>
        <taxon>Acaulospora</taxon>
    </lineage>
</organism>
<evidence type="ECO:0000313" key="3">
    <source>
        <dbReference type="Proteomes" id="UP000789342"/>
    </source>
</evidence>
<comment type="caution">
    <text evidence="2">The sequence shown here is derived from an EMBL/GenBank/DDBJ whole genome shotgun (WGS) entry which is preliminary data.</text>
</comment>
<feature type="region of interest" description="Disordered" evidence="1">
    <location>
        <begin position="1"/>
        <end position="22"/>
    </location>
</feature>
<protein>
    <submittedName>
        <fullName evidence="2">12057_t:CDS:1</fullName>
    </submittedName>
</protein>